<feature type="coiled-coil region" evidence="6">
    <location>
        <begin position="279"/>
        <end position="306"/>
    </location>
</feature>
<comment type="similarity">
    <text evidence="2">Belongs to the TAF7 family.</text>
</comment>
<dbReference type="GO" id="GO:0051123">
    <property type="term" value="P:RNA polymerase II preinitiation complex assembly"/>
    <property type="evidence" value="ECO:0007669"/>
    <property type="project" value="TreeGrafter"/>
</dbReference>
<dbReference type="GeneID" id="77729196"/>
<evidence type="ECO:0000256" key="5">
    <source>
        <dbReference type="ARBA" id="ARBA00023242"/>
    </source>
</evidence>
<feature type="region of interest" description="Disordered" evidence="7">
    <location>
        <begin position="334"/>
        <end position="369"/>
    </location>
</feature>
<keyword evidence="3" id="KW-0805">Transcription regulation</keyword>
<accession>A0AA38H6N2</accession>
<feature type="compositionally biased region" description="Low complexity" evidence="7">
    <location>
        <begin position="93"/>
        <end position="103"/>
    </location>
</feature>
<evidence type="ECO:0000256" key="6">
    <source>
        <dbReference type="SAM" id="Coils"/>
    </source>
</evidence>
<gene>
    <name evidence="9" type="ORF">MKK02DRAFT_38215</name>
</gene>
<keyword evidence="4" id="KW-0804">Transcription</keyword>
<dbReference type="GO" id="GO:0005669">
    <property type="term" value="C:transcription factor TFIID complex"/>
    <property type="evidence" value="ECO:0007669"/>
    <property type="project" value="InterPro"/>
</dbReference>
<feature type="compositionally biased region" description="Acidic residues" evidence="7">
    <location>
        <begin position="668"/>
        <end position="682"/>
    </location>
</feature>
<dbReference type="AlphaFoldDB" id="A0AA38H6N2"/>
<organism evidence="9 10">
    <name type="scientific">Dioszegia hungarica</name>
    <dbReference type="NCBI Taxonomy" id="4972"/>
    <lineage>
        <taxon>Eukaryota</taxon>
        <taxon>Fungi</taxon>
        <taxon>Dikarya</taxon>
        <taxon>Basidiomycota</taxon>
        <taxon>Agaricomycotina</taxon>
        <taxon>Tremellomycetes</taxon>
        <taxon>Tremellales</taxon>
        <taxon>Bulleribasidiaceae</taxon>
        <taxon>Dioszegia</taxon>
    </lineage>
</organism>
<feature type="compositionally biased region" description="Low complexity" evidence="7">
    <location>
        <begin position="501"/>
        <end position="513"/>
    </location>
</feature>
<dbReference type="InterPro" id="IPR006751">
    <property type="entry name" value="TAFII55_prot_cons_reg"/>
</dbReference>
<dbReference type="Pfam" id="PF04658">
    <property type="entry name" value="TAFII55_N"/>
    <property type="match status" value="1"/>
</dbReference>
<dbReference type="RefSeq" id="XP_052943336.1">
    <property type="nucleotide sequence ID" value="XM_053089991.1"/>
</dbReference>
<feature type="compositionally biased region" description="Acidic residues" evidence="7">
    <location>
        <begin position="515"/>
        <end position="537"/>
    </location>
</feature>
<evidence type="ECO:0000313" key="10">
    <source>
        <dbReference type="Proteomes" id="UP001164286"/>
    </source>
</evidence>
<sequence>MDGINWPEAGPSSALMAQVPAPMGLAAPAPITGPSSVTLNSPQFAVPQLPSSDPSSSSRGRGSRGRGRGLRGVGRGRGRGRGAQPGGAGPGRQSGRTRISTRSGGDGGTGRLKLSLKMNGQGIGEAAGGTMDSFLGEYDRELDENPEEPLEFEEQFILRVPKEVADGKKGGMGLREMIKGKGLEALEMKFLDSRRAAVKIGGATYSSKLVDLPCIIESQKTHDSRHLFKVADISQMLVLGPQVASEANIPSGAINQDDYIWPHGITPPLRHVRKRRFRKRLSRRMIEVVEEQVEELIAKDNEAESSSYDLIDALDPDIPDSYYADYDPNVPWQGYNPSEGSYGDPGSVMPSEAPWEEGEDEDAEGEDDGLDEDLVNAMREEISRSEQSEDEDGFEEGDADDADEAGEDEDEDGEEDDEETAAKKAKIRQFASEIKQLEAAIEKKRAGFQGGNIIMVKRFEETIAGMMNDINNKAVARQVLVDEVERAKPVAEAVNEDVEMPAAPGGAAAEPAPFSDEEDDLFGEEEEDDVSAEEEATGPDTPRSQYVDMEPDSPAIMGPGAEEDVQTDGEEQLAEGTEEYGEGEDDDEDEADENDEMAAMLAAELGGQAEVQDQTDAMEAIDAMVLEDDLEKLQGGDGMMPSSPAMDQFAPDFSTREGGVGMRRLVEGAEEDDSGDSDDSDD</sequence>
<dbReference type="InterPro" id="IPR037817">
    <property type="entry name" value="TAF7"/>
</dbReference>
<feature type="region of interest" description="Disordered" evidence="7">
    <location>
        <begin position="382"/>
        <end position="425"/>
    </location>
</feature>
<keyword evidence="6" id="KW-0175">Coiled coil</keyword>
<evidence type="ECO:0000256" key="7">
    <source>
        <dbReference type="SAM" id="MobiDB-lite"/>
    </source>
</evidence>
<feature type="region of interest" description="Disordered" evidence="7">
    <location>
        <begin position="497"/>
        <end position="594"/>
    </location>
</feature>
<dbReference type="CDD" id="cd08047">
    <property type="entry name" value="TAF7"/>
    <property type="match status" value="1"/>
</dbReference>
<proteinExistence type="inferred from homology"/>
<keyword evidence="10" id="KW-1185">Reference proteome</keyword>
<comment type="caution">
    <text evidence="9">The sequence shown here is derived from an EMBL/GenBank/DDBJ whole genome shotgun (WGS) entry which is preliminary data.</text>
</comment>
<keyword evidence="5" id="KW-0539">Nucleus</keyword>
<feature type="region of interest" description="Disordered" evidence="7">
    <location>
        <begin position="24"/>
        <end position="113"/>
    </location>
</feature>
<evidence type="ECO:0000256" key="3">
    <source>
        <dbReference type="ARBA" id="ARBA00023015"/>
    </source>
</evidence>
<dbReference type="GO" id="GO:0016251">
    <property type="term" value="F:RNA polymerase II general transcription initiation factor activity"/>
    <property type="evidence" value="ECO:0007669"/>
    <property type="project" value="TreeGrafter"/>
</dbReference>
<dbReference type="PANTHER" id="PTHR12228:SF0">
    <property type="entry name" value="TATA-BOX BINDING PROTEIN ASSOCIATED FACTOR 7"/>
    <property type="match status" value="1"/>
</dbReference>
<protein>
    <submittedName>
        <fullName evidence="9">TAFII55 protein conserved region-domain-containing protein</fullName>
    </submittedName>
</protein>
<dbReference type="SMART" id="SM01370">
    <property type="entry name" value="TAFII55_N"/>
    <property type="match status" value="1"/>
</dbReference>
<feature type="compositionally biased region" description="Acidic residues" evidence="7">
    <location>
        <begin position="561"/>
        <end position="594"/>
    </location>
</feature>
<feature type="compositionally biased region" description="Gly residues" evidence="7">
    <location>
        <begin position="81"/>
        <end position="92"/>
    </location>
</feature>
<comment type="subcellular location">
    <subcellularLocation>
        <location evidence="1">Nucleus</location>
    </subcellularLocation>
</comment>
<dbReference type="PANTHER" id="PTHR12228">
    <property type="entry name" value="TRANSCRIPTION INITIATION FACTOR TFIID 55 KD SUBUNIT-RELATED"/>
    <property type="match status" value="1"/>
</dbReference>
<feature type="compositionally biased region" description="Acidic residues" evidence="7">
    <location>
        <begin position="354"/>
        <end position="369"/>
    </location>
</feature>
<dbReference type="Proteomes" id="UP001164286">
    <property type="component" value="Unassembled WGS sequence"/>
</dbReference>
<evidence type="ECO:0000313" key="9">
    <source>
        <dbReference type="EMBL" id="KAI9633559.1"/>
    </source>
</evidence>
<reference evidence="9" key="1">
    <citation type="journal article" date="2022" name="G3 (Bethesda)">
        <title>High quality genome of the basidiomycete yeast Dioszegia hungarica PDD-24b-2 isolated from cloud water.</title>
        <authorList>
            <person name="Jarrige D."/>
            <person name="Haridas S."/>
            <person name="Bleykasten-Grosshans C."/>
            <person name="Joly M."/>
            <person name="Nadalig T."/>
            <person name="Sancelme M."/>
            <person name="Vuilleumier S."/>
            <person name="Grigoriev I.V."/>
            <person name="Amato P."/>
            <person name="Bringel F."/>
        </authorList>
    </citation>
    <scope>NUCLEOTIDE SEQUENCE</scope>
    <source>
        <strain evidence="9">PDD-24b-2</strain>
    </source>
</reference>
<dbReference type="EMBL" id="JAKWFO010000008">
    <property type="protein sequence ID" value="KAI9633559.1"/>
    <property type="molecule type" value="Genomic_DNA"/>
</dbReference>
<name>A0AA38H6N2_9TREE</name>
<feature type="compositionally biased region" description="Basic residues" evidence="7">
    <location>
        <begin position="61"/>
        <end position="80"/>
    </location>
</feature>
<evidence type="ECO:0000259" key="8">
    <source>
        <dbReference type="SMART" id="SM01370"/>
    </source>
</evidence>
<evidence type="ECO:0000256" key="1">
    <source>
        <dbReference type="ARBA" id="ARBA00004123"/>
    </source>
</evidence>
<feature type="compositionally biased region" description="Polar residues" evidence="7">
    <location>
        <begin position="33"/>
        <end position="54"/>
    </location>
</feature>
<feature type="compositionally biased region" description="Acidic residues" evidence="7">
    <location>
        <begin position="388"/>
        <end position="419"/>
    </location>
</feature>
<evidence type="ECO:0000256" key="4">
    <source>
        <dbReference type="ARBA" id="ARBA00023163"/>
    </source>
</evidence>
<feature type="domain" description="TAFII55 protein conserved region" evidence="8">
    <location>
        <begin position="152"/>
        <end position="305"/>
    </location>
</feature>
<evidence type="ECO:0000256" key="2">
    <source>
        <dbReference type="ARBA" id="ARBA00009368"/>
    </source>
</evidence>
<feature type="region of interest" description="Disordered" evidence="7">
    <location>
        <begin position="655"/>
        <end position="682"/>
    </location>
</feature>